<feature type="domain" description="J" evidence="2">
    <location>
        <begin position="5"/>
        <end position="69"/>
    </location>
</feature>
<dbReference type="Gene3D" id="2.60.260.20">
    <property type="entry name" value="Urease metallochaperone UreE, N-terminal domain"/>
    <property type="match status" value="2"/>
</dbReference>
<gene>
    <name evidence="3" type="ORF">IAA86_00220</name>
</gene>
<keyword evidence="1" id="KW-0143">Chaperone</keyword>
<dbReference type="AlphaFoldDB" id="A0A9D1FGR0"/>
<dbReference type="InterPro" id="IPR001623">
    <property type="entry name" value="DnaJ_domain"/>
</dbReference>
<name>A0A9D1FGR0_9BACT</name>
<dbReference type="InterPro" id="IPR008971">
    <property type="entry name" value="HSP40/DnaJ_pept-bd"/>
</dbReference>
<comment type="caution">
    <text evidence="3">The sequence shown here is derived from an EMBL/GenBank/DDBJ whole genome shotgun (WGS) entry which is preliminary data.</text>
</comment>
<dbReference type="SUPFAM" id="SSF46565">
    <property type="entry name" value="Chaperone J-domain"/>
    <property type="match status" value="1"/>
</dbReference>
<dbReference type="FunFam" id="2.60.260.20:FF:000013">
    <property type="entry name" value="DnaJ subfamily B member 11"/>
    <property type="match status" value="1"/>
</dbReference>
<evidence type="ECO:0000313" key="4">
    <source>
        <dbReference type="Proteomes" id="UP000886865"/>
    </source>
</evidence>
<dbReference type="InterPro" id="IPR018253">
    <property type="entry name" value="DnaJ_domain_CS"/>
</dbReference>
<evidence type="ECO:0000313" key="3">
    <source>
        <dbReference type="EMBL" id="HIS73429.1"/>
    </source>
</evidence>
<evidence type="ECO:0000256" key="1">
    <source>
        <dbReference type="ARBA" id="ARBA00023186"/>
    </source>
</evidence>
<dbReference type="InterPro" id="IPR002939">
    <property type="entry name" value="DnaJ_C"/>
</dbReference>
<evidence type="ECO:0000259" key="2">
    <source>
        <dbReference type="PROSITE" id="PS50076"/>
    </source>
</evidence>
<dbReference type="Gene3D" id="1.10.287.110">
    <property type="entry name" value="DnaJ domain"/>
    <property type="match status" value="1"/>
</dbReference>
<reference evidence="3" key="2">
    <citation type="journal article" date="2021" name="PeerJ">
        <title>Extensive microbial diversity within the chicken gut microbiome revealed by metagenomics and culture.</title>
        <authorList>
            <person name="Gilroy R."/>
            <person name="Ravi A."/>
            <person name="Getino M."/>
            <person name="Pursley I."/>
            <person name="Horton D.L."/>
            <person name="Alikhan N.F."/>
            <person name="Baker D."/>
            <person name="Gharbi K."/>
            <person name="Hall N."/>
            <person name="Watson M."/>
            <person name="Adriaenssens E.M."/>
            <person name="Foster-Nyarko E."/>
            <person name="Jarju S."/>
            <person name="Secka A."/>
            <person name="Antonio M."/>
            <person name="Oren A."/>
            <person name="Chaudhuri R.R."/>
            <person name="La Ragione R."/>
            <person name="Hildebrand F."/>
            <person name="Pallen M.J."/>
        </authorList>
    </citation>
    <scope>NUCLEOTIDE SEQUENCE</scope>
    <source>
        <strain evidence="3">CHK152-2871</strain>
    </source>
</reference>
<dbReference type="CDD" id="cd10747">
    <property type="entry name" value="DnaJ_C"/>
    <property type="match status" value="1"/>
</dbReference>
<dbReference type="InterPro" id="IPR036869">
    <property type="entry name" value="J_dom_sf"/>
</dbReference>
<dbReference type="PANTHER" id="PTHR43096:SF52">
    <property type="entry name" value="DNAJ HOMOLOG 1, MITOCHONDRIAL-RELATED"/>
    <property type="match status" value="1"/>
</dbReference>
<dbReference type="SUPFAM" id="SSF49493">
    <property type="entry name" value="HSP40/DnaJ peptide-binding domain"/>
    <property type="match status" value="2"/>
</dbReference>
<dbReference type="GO" id="GO:0042026">
    <property type="term" value="P:protein refolding"/>
    <property type="evidence" value="ECO:0007669"/>
    <property type="project" value="TreeGrafter"/>
</dbReference>
<dbReference type="PRINTS" id="PR00625">
    <property type="entry name" value="JDOMAIN"/>
</dbReference>
<organism evidence="3 4">
    <name type="scientific">Candidatus Galligastranaerophilus intestinavium</name>
    <dbReference type="NCBI Taxonomy" id="2840836"/>
    <lineage>
        <taxon>Bacteria</taxon>
        <taxon>Candidatus Galligastranaerophilus</taxon>
    </lineage>
</organism>
<dbReference type="PROSITE" id="PS00636">
    <property type="entry name" value="DNAJ_1"/>
    <property type="match status" value="1"/>
</dbReference>
<dbReference type="Pfam" id="PF00226">
    <property type="entry name" value="DnaJ"/>
    <property type="match status" value="1"/>
</dbReference>
<accession>A0A9D1FGR0</accession>
<dbReference type="GO" id="GO:0051082">
    <property type="term" value="F:unfolded protein binding"/>
    <property type="evidence" value="ECO:0007669"/>
    <property type="project" value="InterPro"/>
</dbReference>
<dbReference type="GO" id="GO:0005737">
    <property type="term" value="C:cytoplasm"/>
    <property type="evidence" value="ECO:0007669"/>
    <property type="project" value="TreeGrafter"/>
</dbReference>
<protein>
    <submittedName>
        <fullName evidence="3">DnaJ domain-containing protein</fullName>
    </submittedName>
</protein>
<dbReference type="Proteomes" id="UP000886865">
    <property type="component" value="Unassembled WGS sequence"/>
</dbReference>
<dbReference type="Pfam" id="PF01556">
    <property type="entry name" value="DnaJ_C"/>
    <property type="match status" value="1"/>
</dbReference>
<dbReference type="CDD" id="cd06257">
    <property type="entry name" value="DnaJ"/>
    <property type="match status" value="1"/>
</dbReference>
<proteinExistence type="predicted"/>
<reference evidence="3" key="1">
    <citation type="submission" date="2020-10" db="EMBL/GenBank/DDBJ databases">
        <authorList>
            <person name="Gilroy R."/>
        </authorList>
    </citation>
    <scope>NUCLEOTIDE SEQUENCE</scope>
    <source>
        <strain evidence="3">CHK152-2871</strain>
    </source>
</reference>
<dbReference type="PANTHER" id="PTHR43096">
    <property type="entry name" value="DNAJ HOMOLOG 1, MITOCHONDRIAL-RELATED"/>
    <property type="match status" value="1"/>
</dbReference>
<dbReference type="PROSITE" id="PS50076">
    <property type="entry name" value="DNAJ_2"/>
    <property type="match status" value="1"/>
</dbReference>
<dbReference type="SMART" id="SM00271">
    <property type="entry name" value="DnaJ"/>
    <property type="match status" value="1"/>
</dbReference>
<sequence length="359" mass="39290">MKYKDYYEILGVKRDETQANIKSAYRKLARKYHPDVNKEPDAAEKFKDINEAYEVLGDPQKRARYDQLGSSWQQGADFTPPPGFEGFDFSNFAGGNAHFSGNSGGFSDFFSAIFGDLMGGAAGAGGSRGGFREFNFGGGAGHTGGDFSRFYSNAQGANTSRPKASTKNLDITKDIVLNVNDLIKTPTKTVTIVDYEPCRYCAGQPKGSFCSHCMGTGLEKITKNLSVKIPKYVKEGQKIRLKNEGKADEYGQKGDLYLTVRIKDPNYKVMGEDLEKEISILPSEAVLGTKKEVATVDGKINITIPKNTDSGKVLRLKGLGLPKKDGSLGNLNLRIKITLPKEMSQEALELYKKLQSLGS</sequence>
<dbReference type="EMBL" id="DVJQ01000002">
    <property type="protein sequence ID" value="HIS73429.1"/>
    <property type="molecule type" value="Genomic_DNA"/>
</dbReference>